<organism evidence="1 2">
    <name type="scientific">Rhizopogon vesiculosus</name>
    <dbReference type="NCBI Taxonomy" id="180088"/>
    <lineage>
        <taxon>Eukaryota</taxon>
        <taxon>Fungi</taxon>
        <taxon>Dikarya</taxon>
        <taxon>Basidiomycota</taxon>
        <taxon>Agaricomycotina</taxon>
        <taxon>Agaricomycetes</taxon>
        <taxon>Agaricomycetidae</taxon>
        <taxon>Boletales</taxon>
        <taxon>Suillineae</taxon>
        <taxon>Rhizopogonaceae</taxon>
        <taxon>Rhizopogon</taxon>
    </lineage>
</organism>
<sequence>MAQRRESISRTMRVKSPTLTVTADGVPVAEAEEWVVQWARVLARSAFMSIARNHISVSNSILELRYLEERPTLLGDAVLGNVTNLGTLQPIVDPLNWTQVGFLKTESQAFRLMMVSAWRD</sequence>
<keyword evidence="2" id="KW-1185">Reference proteome</keyword>
<name>A0A1J8QEB0_9AGAM</name>
<dbReference type="AlphaFoldDB" id="A0A1J8QEB0"/>
<protein>
    <submittedName>
        <fullName evidence="1">Uncharacterized protein</fullName>
    </submittedName>
</protein>
<gene>
    <name evidence="1" type="ORF">AZE42_13496</name>
</gene>
<reference evidence="1 2" key="1">
    <citation type="submission" date="2016-03" db="EMBL/GenBank/DDBJ databases">
        <title>Comparative genomics of the ectomycorrhizal sister species Rhizopogon vinicolor and Rhizopogon vesiculosus (Basidiomycota: Boletales) reveals a divergence of the mating type B locus.</title>
        <authorList>
            <person name="Mujic A.B."/>
            <person name="Kuo A."/>
            <person name="Tritt A."/>
            <person name="Lipzen A."/>
            <person name="Chen C."/>
            <person name="Johnson J."/>
            <person name="Sharma A."/>
            <person name="Barry K."/>
            <person name="Grigoriev I.V."/>
            <person name="Spatafora J.W."/>
        </authorList>
    </citation>
    <scope>NUCLEOTIDE SEQUENCE [LARGE SCALE GENOMIC DNA]</scope>
    <source>
        <strain evidence="1 2">AM-OR11-056</strain>
    </source>
</reference>
<evidence type="ECO:0000313" key="1">
    <source>
        <dbReference type="EMBL" id="OJA20022.1"/>
    </source>
</evidence>
<comment type="caution">
    <text evidence="1">The sequence shown here is derived from an EMBL/GenBank/DDBJ whole genome shotgun (WGS) entry which is preliminary data.</text>
</comment>
<accession>A0A1J8QEB0</accession>
<dbReference type="OrthoDB" id="10450200at2759"/>
<dbReference type="STRING" id="180088.A0A1J8QEB0"/>
<evidence type="ECO:0000313" key="2">
    <source>
        <dbReference type="Proteomes" id="UP000183567"/>
    </source>
</evidence>
<proteinExistence type="predicted"/>
<dbReference type="Proteomes" id="UP000183567">
    <property type="component" value="Unassembled WGS sequence"/>
</dbReference>
<dbReference type="EMBL" id="LVVM01000752">
    <property type="protein sequence ID" value="OJA20022.1"/>
    <property type="molecule type" value="Genomic_DNA"/>
</dbReference>